<feature type="transmembrane region" description="Helical" evidence="1">
    <location>
        <begin position="50"/>
        <end position="73"/>
    </location>
</feature>
<organism evidence="2 3">
    <name type="scientific">Halobacillus litoralis</name>
    <dbReference type="NCBI Taxonomy" id="45668"/>
    <lineage>
        <taxon>Bacteria</taxon>
        <taxon>Bacillati</taxon>
        <taxon>Bacillota</taxon>
        <taxon>Bacilli</taxon>
        <taxon>Bacillales</taxon>
        <taxon>Bacillaceae</taxon>
        <taxon>Halobacillus</taxon>
    </lineage>
</organism>
<dbReference type="OrthoDB" id="2353723at2"/>
<evidence type="ECO:0000313" key="2">
    <source>
        <dbReference type="EMBL" id="MYL71639.1"/>
    </source>
</evidence>
<dbReference type="Proteomes" id="UP000450457">
    <property type="component" value="Unassembled WGS sequence"/>
</dbReference>
<protein>
    <submittedName>
        <fullName evidence="2">Uncharacterized protein</fullName>
    </submittedName>
</protein>
<accession>A0A845FCP8</accession>
<proteinExistence type="predicted"/>
<dbReference type="EMBL" id="WMFA01000004">
    <property type="protein sequence ID" value="MYL71639.1"/>
    <property type="molecule type" value="Genomic_DNA"/>
</dbReference>
<dbReference type="AlphaFoldDB" id="A0A845FCP8"/>
<gene>
    <name evidence="2" type="ORF">GLW00_12295</name>
</gene>
<reference evidence="2 3" key="1">
    <citation type="submission" date="2019-11" db="EMBL/GenBank/DDBJ databases">
        <title>Genome sequences of 17 halophilic strains isolated from different environments.</title>
        <authorList>
            <person name="Furrow R.E."/>
        </authorList>
    </citation>
    <scope>NUCLEOTIDE SEQUENCE [LARGE SCALE GENOMIC DNA]</scope>
    <source>
        <strain evidence="2 3">SL-4</strain>
    </source>
</reference>
<comment type="caution">
    <text evidence="2">The sequence shown here is derived from an EMBL/GenBank/DDBJ whole genome shotgun (WGS) entry which is preliminary data.</text>
</comment>
<keyword evidence="1" id="KW-0472">Membrane</keyword>
<evidence type="ECO:0000313" key="3">
    <source>
        <dbReference type="Proteomes" id="UP000450457"/>
    </source>
</evidence>
<feature type="transmembrane region" description="Helical" evidence="1">
    <location>
        <begin position="18"/>
        <end position="38"/>
    </location>
</feature>
<evidence type="ECO:0000256" key="1">
    <source>
        <dbReference type="SAM" id="Phobius"/>
    </source>
</evidence>
<sequence>MEGYVMKDGFKHYFWKRFWLIFVPLYLMAIGNESYIVSNSFSEFEDYGSFLYFLVFYFIGYGAITAGILHLFWRAGRNTGVLNREEKFRE</sequence>
<name>A0A845FCP8_9BACI</name>
<keyword evidence="1" id="KW-1133">Transmembrane helix</keyword>
<keyword evidence="1" id="KW-0812">Transmembrane</keyword>